<dbReference type="EMBL" id="JACVVK020000104">
    <property type="protein sequence ID" value="KAK7492292.1"/>
    <property type="molecule type" value="Genomic_DNA"/>
</dbReference>
<organism evidence="3 4">
    <name type="scientific">Batillaria attramentaria</name>
    <dbReference type="NCBI Taxonomy" id="370345"/>
    <lineage>
        <taxon>Eukaryota</taxon>
        <taxon>Metazoa</taxon>
        <taxon>Spiralia</taxon>
        <taxon>Lophotrochozoa</taxon>
        <taxon>Mollusca</taxon>
        <taxon>Gastropoda</taxon>
        <taxon>Caenogastropoda</taxon>
        <taxon>Sorbeoconcha</taxon>
        <taxon>Cerithioidea</taxon>
        <taxon>Batillariidae</taxon>
        <taxon>Batillaria</taxon>
    </lineage>
</organism>
<name>A0ABD0KYR2_9CAEN</name>
<dbReference type="PANTHER" id="PTHR21255:SF65">
    <property type="entry name" value="TCTEX1 DOMAIN-CONTAINING PROTEIN 2"/>
    <property type="match status" value="1"/>
</dbReference>
<evidence type="ECO:0000256" key="2">
    <source>
        <dbReference type="SAM" id="MobiDB-lite"/>
    </source>
</evidence>
<gene>
    <name evidence="3" type="ORF">BaRGS_00016389</name>
</gene>
<feature type="region of interest" description="Disordered" evidence="2">
    <location>
        <begin position="1"/>
        <end position="28"/>
    </location>
</feature>
<dbReference type="CDD" id="cd21451">
    <property type="entry name" value="DLC-like_TCTEX1D"/>
    <property type="match status" value="1"/>
</dbReference>
<dbReference type="AlphaFoldDB" id="A0ABD0KYR2"/>
<dbReference type="Pfam" id="PF03645">
    <property type="entry name" value="Tctex-1"/>
    <property type="match status" value="1"/>
</dbReference>
<reference evidence="3 4" key="1">
    <citation type="journal article" date="2023" name="Sci. Data">
        <title>Genome assembly of the Korean intertidal mud-creeper Batillaria attramentaria.</title>
        <authorList>
            <person name="Patra A.K."/>
            <person name="Ho P.T."/>
            <person name="Jun S."/>
            <person name="Lee S.J."/>
            <person name="Kim Y."/>
            <person name="Won Y.J."/>
        </authorList>
    </citation>
    <scope>NUCLEOTIDE SEQUENCE [LARGE SCALE GENOMIC DNA]</scope>
    <source>
        <strain evidence="3">Wonlab-2016</strain>
    </source>
</reference>
<proteinExistence type="inferred from homology"/>
<evidence type="ECO:0000313" key="4">
    <source>
        <dbReference type="Proteomes" id="UP001519460"/>
    </source>
</evidence>
<dbReference type="PANTHER" id="PTHR21255">
    <property type="entry name" value="T-COMPLEX-ASSOCIATED-TESTIS-EXPRESSED 1/ DYNEIN LIGHT CHAIN"/>
    <property type="match status" value="1"/>
</dbReference>
<keyword evidence="4" id="KW-1185">Reference proteome</keyword>
<dbReference type="InterPro" id="IPR005334">
    <property type="entry name" value="Tctex-1-like"/>
</dbReference>
<dbReference type="InterPro" id="IPR038586">
    <property type="entry name" value="Tctex-1-like_sf"/>
</dbReference>
<evidence type="ECO:0000313" key="3">
    <source>
        <dbReference type="EMBL" id="KAK7492292.1"/>
    </source>
</evidence>
<accession>A0ABD0KYR2</accession>
<dbReference type="Proteomes" id="UP001519460">
    <property type="component" value="Unassembled WGS sequence"/>
</dbReference>
<dbReference type="Gene3D" id="3.30.1140.40">
    <property type="entry name" value="Tctex-1"/>
    <property type="match status" value="1"/>
</dbReference>
<sequence>MDSFKRFVKASNSDKRSEVSDSSSTRKQKLSRFKLKMRMMSSLGMAAALNSGPRNTVTYENTYKTEPDDNRRFSTLKAEQIIYSVLDGYLSGRDYDPKRFPLLCKTLSELIKERVKASGLERYKIVAIVNICENKDQGARVASRCLWDSKFDNHASVVFEGSNFFAVGSVYAVYFD</sequence>
<protein>
    <submittedName>
        <fullName evidence="3">Uncharacterized protein</fullName>
    </submittedName>
</protein>
<comment type="caution">
    <text evidence="3">The sequence shown here is derived from an EMBL/GenBank/DDBJ whole genome shotgun (WGS) entry which is preliminary data.</text>
</comment>
<comment type="similarity">
    <text evidence="1">Belongs to the dynein light chain Tctex-type family.</text>
</comment>
<evidence type="ECO:0000256" key="1">
    <source>
        <dbReference type="ARBA" id="ARBA00005361"/>
    </source>
</evidence>